<protein>
    <submittedName>
        <fullName evidence="1">CAAX amino protease</fullName>
    </submittedName>
</protein>
<dbReference type="Proteomes" id="UP000321569">
    <property type="component" value="Unassembled WGS sequence"/>
</dbReference>
<keyword evidence="1" id="KW-0645">Protease</keyword>
<organism evidence="1 2">
    <name type="scientific">Lentilactobacillus rapi</name>
    <dbReference type="NCBI Taxonomy" id="481723"/>
    <lineage>
        <taxon>Bacteria</taxon>
        <taxon>Bacillati</taxon>
        <taxon>Bacillota</taxon>
        <taxon>Bacilli</taxon>
        <taxon>Lactobacillales</taxon>
        <taxon>Lactobacillaceae</taxon>
        <taxon>Lentilactobacillus</taxon>
    </lineage>
</organism>
<evidence type="ECO:0000313" key="2">
    <source>
        <dbReference type="Proteomes" id="UP000321569"/>
    </source>
</evidence>
<keyword evidence="1" id="KW-0378">Hydrolase</keyword>
<dbReference type="GO" id="GO:0006508">
    <property type="term" value="P:proteolysis"/>
    <property type="evidence" value="ECO:0007669"/>
    <property type="project" value="UniProtKB-KW"/>
</dbReference>
<dbReference type="STRING" id="1423795.FD12_GL000612"/>
<dbReference type="AlphaFoldDB" id="A0A512PK46"/>
<proteinExistence type="predicted"/>
<dbReference type="OrthoDB" id="5363652at2"/>
<dbReference type="GO" id="GO:0008233">
    <property type="term" value="F:peptidase activity"/>
    <property type="evidence" value="ECO:0007669"/>
    <property type="project" value="UniProtKB-KW"/>
</dbReference>
<evidence type="ECO:0000313" key="1">
    <source>
        <dbReference type="EMBL" id="GEP71542.1"/>
    </source>
</evidence>
<accession>A0A512PK46</accession>
<dbReference type="EMBL" id="BKAM01000001">
    <property type="protein sequence ID" value="GEP71542.1"/>
    <property type="molecule type" value="Genomic_DNA"/>
</dbReference>
<name>A0A512PK46_9LACO</name>
<comment type="caution">
    <text evidence="1">The sequence shown here is derived from an EMBL/GenBank/DDBJ whole genome shotgun (WGS) entry which is preliminary data.</text>
</comment>
<dbReference type="InterPro" id="IPR011664">
    <property type="entry name" value="Abi_system_AbiD/AbiF-like"/>
</dbReference>
<gene>
    <name evidence="1" type="ORF">LRA02_04100</name>
</gene>
<sequence length="309" mass="36381">MNEGMIGMTSSNRKPMLATSQLIKTMKSKGIVFNKVSTTKARQILEHDNYYFELSLYADNFPKIKGQYQNLDFAYLVDVSSLDFHLREYLMQLCLDIEHRIKVKLMALIANDPREDGYSIVQDFGRQNKFEYGKTMDHLKKSQYLQDLFQPRSDQVSIWLFFEGTTFGTLVLFVDFYTKRTSSKVTRQIHNYLQYAKNIRNACAHNNPILVNLFSDKTFLRKPAAPIRTAARTLGISSQYLHDWKINDLVSLFYLHKLLRSQPLDAHRRQTGDYLIERFNKHRDWYSDNVNMNTFKQILTVLIDYINNH</sequence>
<dbReference type="Pfam" id="PF07751">
    <property type="entry name" value="Abi_2"/>
    <property type="match status" value="1"/>
</dbReference>
<reference evidence="1 2" key="1">
    <citation type="submission" date="2019-07" db="EMBL/GenBank/DDBJ databases">
        <title>Whole genome shotgun sequence of Lactobacillus rapi NBRC 109618.</title>
        <authorList>
            <person name="Hosoyama A."/>
            <person name="Uohara A."/>
            <person name="Ohji S."/>
            <person name="Ichikawa N."/>
        </authorList>
    </citation>
    <scope>NUCLEOTIDE SEQUENCE [LARGE SCALE GENOMIC DNA]</scope>
    <source>
        <strain evidence="1 2">NBRC 109618</strain>
    </source>
</reference>